<name>A0A4C1SNX6_EUMVA</name>
<reference evidence="1 2" key="1">
    <citation type="journal article" date="2019" name="Commun. Biol.">
        <title>The bagworm genome reveals a unique fibroin gene that provides high tensile strength.</title>
        <authorList>
            <person name="Kono N."/>
            <person name="Nakamura H."/>
            <person name="Ohtoshi R."/>
            <person name="Tomita M."/>
            <person name="Numata K."/>
            <person name="Arakawa K."/>
        </authorList>
    </citation>
    <scope>NUCLEOTIDE SEQUENCE [LARGE SCALE GENOMIC DNA]</scope>
</reference>
<sequence length="87" mass="10158">MIITNFYTETYRSALFLLADNDSFDPYLLEGTEAIAAVKRADEHGQLFFQDIPHIESLLANQELRTKNKLKPHRIASIRHTWPFNRP</sequence>
<proteinExistence type="predicted"/>
<dbReference type="AlphaFoldDB" id="A0A4C1SNX6"/>
<organism evidence="1 2">
    <name type="scientific">Eumeta variegata</name>
    <name type="common">Bagworm moth</name>
    <name type="synonym">Eumeta japonica</name>
    <dbReference type="NCBI Taxonomy" id="151549"/>
    <lineage>
        <taxon>Eukaryota</taxon>
        <taxon>Metazoa</taxon>
        <taxon>Ecdysozoa</taxon>
        <taxon>Arthropoda</taxon>
        <taxon>Hexapoda</taxon>
        <taxon>Insecta</taxon>
        <taxon>Pterygota</taxon>
        <taxon>Neoptera</taxon>
        <taxon>Endopterygota</taxon>
        <taxon>Lepidoptera</taxon>
        <taxon>Glossata</taxon>
        <taxon>Ditrysia</taxon>
        <taxon>Tineoidea</taxon>
        <taxon>Psychidae</taxon>
        <taxon>Oiketicinae</taxon>
        <taxon>Eumeta</taxon>
    </lineage>
</organism>
<dbReference type="Proteomes" id="UP000299102">
    <property type="component" value="Unassembled WGS sequence"/>
</dbReference>
<dbReference type="EMBL" id="BGZK01000011">
    <property type="protein sequence ID" value="GBP03685.1"/>
    <property type="molecule type" value="Genomic_DNA"/>
</dbReference>
<protein>
    <submittedName>
        <fullName evidence="1">Uncharacterized protein</fullName>
    </submittedName>
</protein>
<comment type="caution">
    <text evidence="1">The sequence shown here is derived from an EMBL/GenBank/DDBJ whole genome shotgun (WGS) entry which is preliminary data.</text>
</comment>
<keyword evidence="2" id="KW-1185">Reference proteome</keyword>
<accession>A0A4C1SNX6</accession>
<gene>
    <name evidence="1" type="ORF">EVAR_2428_1</name>
</gene>
<evidence type="ECO:0000313" key="2">
    <source>
        <dbReference type="Proteomes" id="UP000299102"/>
    </source>
</evidence>
<dbReference type="OrthoDB" id="8117927at2759"/>
<evidence type="ECO:0000313" key="1">
    <source>
        <dbReference type="EMBL" id="GBP03685.1"/>
    </source>
</evidence>